<evidence type="ECO:0000256" key="3">
    <source>
        <dbReference type="ARBA" id="ARBA00022741"/>
    </source>
</evidence>
<keyword evidence="8" id="KW-0963">Cytoplasm</keyword>
<comment type="similarity">
    <text evidence="1 8">Belongs to the cytidylate kinase family. Type 1 subfamily.</text>
</comment>
<dbReference type="AlphaFoldDB" id="A0A2Z5ISJ2"/>
<dbReference type="HAMAP" id="MF_00238">
    <property type="entry name" value="Cytidyl_kinase_type1"/>
    <property type="match status" value="1"/>
</dbReference>
<name>A0A2Z5ISJ2_9BACT</name>
<evidence type="ECO:0000256" key="8">
    <source>
        <dbReference type="HAMAP-Rule" id="MF_00238"/>
    </source>
</evidence>
<evidence type="ECO:0000259" key="9">
    <source>
        <dbReference type="Pfam" id="PF02224"/>
    </source>
</evidence>
<dbReference type="Gene3D" id="3.40.50.300">
    <property type="entry name" value="P-loop containing nucleotide triphosphate hydrolases"/>
    <property type="match status" value="1"/>
</dbReference>
<dbReference type="GO" id="GO:0006220">
    <property type="term" value="P:pyrimidine nucleotide metabolic process"/>
    <property type="evidence" value="ECO:0007669"/>
    <property type="project" value="UniProtKB-UniRule"/>
</dbReference>
<feature type="domain" description="Cytidylate kinase" evidence="9">
    <location>
        <begin position="7"/>
        <end position="217"/>
    </location>
</feature>
<protein>
    <recommendedName>
        <fullName evidence="8">Cytidylate kinase</fullName>
        <shortName evidence="8">CK</shortName>
        <ecNumber evidence="8">2.7.4.25</ecNumber>
    </recommendedName>
    <alternativeName>
        <fullName evidence="8">Cytidine monophosphate kinase</fullName>
        <shortName evidence="8">CMP kinase</shortName>
    </alternativeName>
</protein>
<evidence type="ECO:0000313" key="10">
    <source>
        <dbReference type="EMBL" id="AXE60728.1"/>
    </source>
</evidence>
<keyword evidence="4 8" id="KW-0418">Kinase</keyword>
<dbReference type="NCBIfam" id="TIGR00017">
    <property type="entry name" value="cmk"/>
    <property type="match status" value="1"/>
</dbReference>
<evidence type="ECO:0000256" key="4">
    <source>
        <dbReference type="ARBA" id="ARBA00022777"/>
    </source>
</evidence>
<dbReference type="RefSeq" id="WP_114190840.1">
    <property type="nucleotide sequence ID" value="NZ_CP029295.1"/>
</dbReference>
<dbReference type="GO" id="GO:0005737">
    <property type="term" value="C:cytoplasm"/>
    <property type="evidence" value="ECO:0007669"/>
    <property type="project" value="UniProtKB-SubCell"/>
</dbReference>
<dbReference type="GO" id="GO:0036430">
    <property type="term" value="F:CMP kinase activity"/>
    <property type="evidence" value="ECO:0007669"/>
    <property type="project" value="RHEA"/>
</dbReference>
<comment type="subcellular location">
    <subcellularLocation>
        <location evidence="8">Cytoplasm</location>
    </subcellularLocation>
</comment>
<dbReference type="Proteomes" id="UP000252477">
    <property type="component" value="Chromosome"/>
</dbReference>
<evidence type="ECO:0000256" key="6">
    <source>
        <dbReference type="ARBA" id="ARBA00047615"/>
    </source>
</evidence>
<sequence length="224" mass="25873">MLKRINIAIDGPSGVGKTIMSKKLAQHLGYKFLSSGNFYRIVALNAFQQKLDTDNEDDVNNNWSIDDIRIDAEDRIFFKDEDVTLKIREDHISKIASKIAKFQNVRNKVNSFIQTFSEKNKGIIVDGRDATYRILPNAEVKFFLWATPEKRAERRVNQDKEMGIISNYNDVLKSIKERDFNDTNRAIDPLKISEGSIEIDTTNMSIEENFQAMMNEIMKKVKNE</sequence>
<keyword evidence="5 8" id="KW-0067">ATP-binding</keyword>
<dbReference type="GO" id="GO:0036431">
    <property type="term" value="F:dCMP kinase activity"/>
    <property type="evidence" value="ECO:0007669"/>
    <property type="project" value="InterPro"/>
</dbReference>
<keyword evidence="2 8" id="KW-0808">Transferase</keyword>
<evidence type="ECO:0000256" key="2">
    <source>
        <dbReference type="ARBA" id="ARBA00022679"/>
    </source>
</evidence>
<dbReference type="InterPro" id="IPR027417">
    <property type="entry name" value="P-loop_NTPase"/>
</dbReference>
<organism evidence="10 11">
    <name type="scientific">[Mycoplasma] phocae</name>
    <dbReference type="NCBI Taxonomy" id="142651"/>
    <lineage>
        <taxon>Bacteria</taxon>
        <taxon>Bacillati</taxon>
        <taxon>Mycoplasmatota</taxon>
        <taxon>Mycoplasmoidales</taxon>
        <taxon>Metamycoplasmataceae</taxon>
        <taxon>Metamycoplasma</taxon>
    </lineage>
</organism>
<evidence type="ECO:0000256" key="5">
    <source>
        <dbReference type="ARBA" id="ARBA00022840"/>
    </source>
</evidence>
<dbReference type="InterPro" id="IPR003136">
    <property type="entry name" value="Cytidylate_kin"/>
</dbReference>
<dbReference type="CDD" id="cd02020">
    <property type="entry name" value="CMPK"/>
    <property type="match status" value="1"/>
</dbReference>
<comment type="caution">
    <text evidence="8">Lacks conserved residue(s) required for the propagation of feature annotation.</text>
</comment>
<dbReference type="SUPFAM" id="SSF52540">
    <property type="entry name" value="P-loop containing nucleoside triphosphate hydrolases"/>
    <property type="match status" value="1"/>
</dbReference>
<gene>
    <name evidence="8 10" type="primary">cmk</name>
    <name evidence="10" type="ORF">DA803_01330</name>
</gene>
<proteinExistence type="inferred from homology"/>
<evidence type="ECO:0000256" key="7">
    <source>
        <dbReference type="ARBA" id="ARBA00048478"/>
    </source>
</evidence>
<keyword evidence="3 8" id="KW-0547">Nucleotide-binding</keyword>
<keyword evidence="11" id="KW-1185">Reference proteome</keyword>
<dbReference type="OrthoDB" id="9807434at2"/>
<evidence type="ECO:0000313" key="11">
    <source>
        <dbReference type="Proteomes" id="UP000252477"/>
    </source>
</evidence>
<dbReference type="Pfam" id="PF02224">
    <property type="entry name" value="Cytidylate_kin"/>
    <property type="match status" value="1"/>
</dbReference>
<comment type="catalytic activity">
    <reaction evidence="6 8">
        <text>dCMP + ATP = dCDP + ADP</text>
        <dbReference type="Rhea" id="RHEA:25094"/>
        <dbReference type="ChEBI" id="CHEBI:30616"/>
        <dbReference type="ChEBI" id="CHEBI:57566"/>
        <dbReference type="ChEBI" id="CHEBI:58593"/>
        <dbReference type="ChEBI" id="CHEBI:456216"/>
        <dbReference type="EC" id="2.7.4.25"/>
    </reaction>
</comment>
<accession>A0A2Z5ISJ2</accession>
<dbReference type="EMBL" id="CP029295">
    <property type="protein sequence ID" value="AXE60728.1"/>
    <property type="molecule type" value="Genomic_DNA"/>
</dbReference>
<dbReference type="EC" id="2.7.4.25" evidence="8"/>
<evidence type="ECO:0000256" key="1">
    <source>
        <dbReference type="ARBA" id="ARBA00009427"/>
    </source>
</evidence>
<dbReference type="GO" id="GO:0005524">
    <property type="term" value="F:ATP binding"/>
    <property type="evidence" value="ECO:0007669"/>
    <property type="project" value="UniProtKB-UniRule"/>
</dbReference>
<dbReference type="InterPro" id="IPR011994">
    <property type="entry name" value="Cytidylate_kinase_dom"/>
</dbReference>
<comment type="catalytic activity">
    <reaction evidence="7 8">
        <text>CMP + ATP = CDP + ADP</text>
        <dbReference type="Rhea" id="RHEA:11600"/>
        <dbReference type="ChEBI" id="CHEBI:30616"/>
        <dbReference type="ChEBI" id="CHEBI:58069"/>
        <dbReference type="ChEBI" id="CHEBI:60377"/>
        <dbReference type="ChEBI" id="CHEBI:456216"/>
        <dbReference type="EC" id="2.7.4.25"/>
    </reaction>
</comment>
<reference evidence="10 11" key="1">
    <citation type="submission" date="2018-05" db="EMBL/GenBank/DDBJ databases">
        <title>Annotation of the Mycoplasma phocidae genome.</title>
        <authorList>
            <person name="Brown D.R."/>
            <person name="Kutish G.F."/>
            <person name="Frasca S.Jr."/>
        </authorList>
    </citation>
    <scope>NUCLEOTIDE SEQUENCE [LARGE SCALE GENOMIC DNA]</scope>
    <source>
        <strain evidence="10 11">105</strain>
    </source>
</reference>
<dbReference type="KEGG" id="mpho:DA803_01330"/>